<gene>
    <name evidence="7" type="ORF">O0I10_012462</name>
</gene>
<dbReference type="Pfam" id="PF11754">
    <property type="entry name" value="Velvet"/>
    <property type="match status" value="2"/>
</dbReference>
<dbReference type="PANTHER" id="PTHR33572:SF18">
    <property type="entry name" value="SPORE DEVELOPMENT REGULATOR VOSA"/>
    <property type="match status" value="1"/>
</dbReference>
<dbReference type="PROSITE" id="PS51821">
    <property type="entry name" value="VELVET"/>
    <property type="match status" value="1"/>
</dbReference>
<evidence type="ECO:0000313" key="8">
    <source>
        <dbReference type="Proteomes" id="UP001234581"/>
    </source>
</evidence>
<evidence type="ECO:0000313" key="7">
    <source>
        <dbReference type="EMBL" id="KAJ8651942.1"/>
    </source>
</evidence>
<dbReference type="EMBL" id="JARTCD010000128">
    <property type="protein sequence ID" value="KAJ8651942.1"/>
    <property type="molecule type" value="Genomic_DNA"/>
</dbReference>
<dbReference type="PANTHER" id="PTHR33572">
    <property type="entry name" value="SPORE DEVELOPMENT REGULATOR VOSA"/>
    <property type="match status" value="1"/>
</dbReference>
<dbReference type="InterPro" id="IPR037525">
    <property type="entry name" value="Velvet_dom"/>
</dbReference>
<accession>A0AAD7UQY8</accession>
<evidence type="ECO:0000259" key="6">
    <source>
        <dbReference type="PROSITE" id="PS51821"/>
    </source>
</evidence>
<evidence type="ECO:0000256" key="3">
    <source>
        <dbReference type="ARBA" id="ARBA00023163"/>
    </source>
</evidence>
<evidence type="ECO:0000256" key="5">
    <source>
        <dbReference type="SAM" id="MobiDB-lite"/>
    </source>
</evidence>
<dbReference type="Proteomes" id="UP001234581">
    <property type="component" value="Unassembled WGS sequence"/>
</dbReference>
<organism evidence="7 8">
    <name type="scientific">Lichtheimia ornata</name>
    <dbReference type="NCBI Taxonomy" id="688661"/>
    <lineage>
        <taxon>Eukaryota</taxon>
        <taxon>Fungi</taxon>
        <taxon>Fungi incertae sedis</taxon>
        <taxon>Mucoromycota</taxon>
        <taxon>Mucoromycotina</taxon>
        <taxon>Mucoromycetes</taxon>
        <taxon>Mucorales</taxon>
        <taxon>Lichtheimiaceae</taxon>
        <taxon>Lichtheimia</taxon>
    </lineage>
</organism>
<keyword evidence="8" id="KW-1185">Reference proteome</keyword>
<keyword evidence="3" id="KW-0804">Transcription</keyword>
<dbReference type="InterPro" id="IPR021740">
    <property type="entry name" value="Velvet"/>
</dbReference>
<name>A0AAD7UQY8_9FUNG</name>
<dbReference type="GeneID" id="83219806"/>
<dbReference type="AlphaFoldDB" id="A0AAD7UQY8"/>
<dbReference type="GO" id="GO:0005634">
    <property type="term" value="C:nucleus"/>
    <property type="evidence" value="ECO:0007669"/>
    <property type="project" value="UniProtKB-SubCell"/>
</dbReference>
<protein>
    <recommendedName>
        <fullName evidence="6">Velvet domain-containing protein</fullName>
    </recommendedName>
</protein>
<dbReference type="Gene3D" id="2.60.40.3960">
    <property type="entry name" value="Velvet domain"/>
    <property type="match status" value="1"/>
</dbReference>
<feature type="domain" description="Velvet" evidence="6">
    <location>
        <begin position="34"/>
        <end position="204"/>
    </location>
</feature>
<evidence type="ECO:0000256" key="4">
    <source>
        <dbReference type="ARBA" id="ARBA00023242"/>
    </source>
</evidence>
<keyword evidence="4" id="KW-0539">Nucleus</keyword>
<feature type="region of interest" description="Disordered" evidence="5">
    <location>
        <begin position="226"/>
        <end position="252"/>
    </location>
</feature>
<sequence length="348" mass="39568">MSLHYFAAGSSRNNSNPADSCSYRFISSSHKDLPENRQYKLTVRQQPQQSKACITNDHDYRHSIDPAPILQLEWLNCSSSQTKQCLQSPFYFVAVNIVSANDTTQLLPIDQYLVGTTASSLYRLRDLDDADAGFFIFTDLAVKQEGEYRLHFSLFEIAGDNVQNRQSMLSDTFTAYEPKRFPGPLEPTTLSRCLYNQGIKMRIRKEYRRQAVNAKTATTRKRSFQIIDCQQQRNASPAAATSSKSNMLHKRSKHERTFLPAYATNDAYFGKWQTTLLKKQQEQQHATGIPSPPTSIAGTTPPPPDIRPTSHHYAAPSILHSSRCWGRLYHLHLIPFARQRSLSSHPLL</sequence>
<evidence type="ECO:0000256" key="2">
    <source>
        <dbReference type="ARBA" id="ARBA00023015"/>
    </source>
</evidence>
<proteinExistence type="predicted"/>
<dbReference type="RefSeq" id="XP_058336856.1">
    <property type="nucleotide sequence ID" value="XM_058492363.1"/>
</dbReference>
<comment type="subcellular location">
    <subcellularLocation>
        <location evidence="1">Nucleus</location>
    </subcellularLocation>
</comment>
<feature type="region of interest" description="Disordered" evidence="5">
    <location>
        <begin position="279"/>
        <end position="312"/>
    </location>
</feature>
<dbReference type="InterPro" id="IPR038491">
    <property type="entry name" value="Velvet_dom_sf"/>
</dbReference>
<feature type="compositionally biased region" description="Polar residues" evidence="5">
    <location>
        <begin position="228"/>
        <end position="246"/>
    </location>
</feature>
<keyword evidence="2" id="KW-0805">Transcription regulation</keyword>
<reference evidence="7 8" key="1">
    <citation type="submission" date="2023-03" db="EMBL/GenBank/DDBJ databases">
        <title>Genome sequence of Lichtheimia ornata CBS 291.66.</title>
        <authorList>
            <person name="Mohabir J.T."/>
            <person name="Shea T.P."/>
            <person name="Kurbessoian T."/>
            <person name="Berby B."/>
            <person name="Fontaine J."/>
            <person name="Livny J."/>
            <person name="Gnirke A."/>
            <person name="Stajich J.E."/>
            <person name="Cuomo C.A."/>
        </authorList>
    </citation>
    <scope>NUCLEOTIDE SEQUENCE [LARGE SCALE GENOMIC DNA]</scope>
    <source>
        <strain evidence="7">CBS 291.66</strain>
    </source>
</reference>
<evidence type="ECO:0000256" key="1">
    <source>
        <dbReference type="ARBA" id="ARBA00004123"/>
    </source>
</evidence>
<comment type="caution">
    <text evidence="7">The sequence shown here is derived from an EMBL/GenBank/DDBJ whole genome shotgun (WGS) entry which is preliminary data.</text>
</comment>